<dbReference type="CDD" id="cd18785">
    <property type="entry name" value="SF2_C"/>
    <property type="match status" value="1"/>
</dbReference>
<keyword evidence="3" id="KW-0547">Nucleotide-binding</keyword>
<dbReference type="InterPro" id="IPR001650">
    <property type="entry name" value="Helicase_C-like"/>
</dbReference>
<dbReference type="RefSeq" id="WP_013697475.1">
    <property type="nucleotide sequence ID" value="NC_015381.1"/>
</dbReference>
<dbReference type="eggNOG" id="COG0553">
    <property type="taxonomic scope" value="Bacteria"/>
</dbReference>
<reference evidence="3 4" key="1">
    <citation type="journal article" date="2011" name="J. Bacteriol.">
        <title>Complete genome sequence of Burkholderia gladioli BSR3.</title>
        <authorList>
            <person name="Seo Y.S."/>
            <person name="Lim J."/>
            <person name="Choi B.S."/>
            <person name="Kim H."/>
            <person name="Goo E."/>
            <person name="Lee B."/>
            <person name="Lim J.S."/>
            <person name="Choi I.Y."/>
            <person name="Moon J.S."/>
            <person name="Kim J."/>
            <person name="Hwang I."/>
        </authorList>
    </citation>
    <scope>NUCLEOTIDE SEQUENCE [LARGE SCALE GENOMIC DNA]</scope>
    <source>
        <strain evidence="3 4">BSR3</strain>
    </source>
</reference>
<keyword evidence="3" id="KW-0347">Helicase</keyword>
<organism evidence="3 4">
    <name type="scientific">Burkholderia gladioli (strain BSR3)</name>
    <dbReference type="NCBI Taxonomy" id="999541"/>
    <lineage>
        <taxon>Bacteria</taxon>
        <taxon>Pseudomonadati</taxon>
        <taxon>Pseudomonadota</taxon>
        <taxon>Betaproteobacteria</taxon>
        <taxon>Burkholderiales</taxon>
        <taxon>Burkholderiaceae</taxon>
        <taxon>Burkholderia</taxon>
    </lineage>
</organism>
<dbReference type="InterPro" id="IPR027417">
    <property type="entry name" value="P-loop_NTPase"/>
</dbReference>
<evidence type="ECO:0000313" key="4">
    <source>
        <dbReference type="Proteomes" id="UP000008316"/>
    </source>
</evidence>
<dbReference type="KEGG" id="bgd:bgla_1g14600"/>
<feature type="region of interest" description="Disordered" evidence="1">
    <location>
        <begin position="430"/>
        <end position="457"/>
    </location>
</feature>
<evidence type="ECO:0000313" key="3">
    <source>
        <dbReference type="EMBL" id="AEA60130.1"/>
    </source>
</evidence>
<sequence>MRDEQDLIPAPLTAAAVRSYIDFDGHEHTSPDQPSLQARLQSEGVAALWHLLETNGFAYLADEVGMGKTRETMGVIATQFLRKPDSRVVIVCSSETLQRQWQSEWAAFLQTCYKLLEDRLLGSVDASQLEILHKHETLREFMASLRRGEACIHLLRYSSFSWPVSLGDTDDLDTMLARYAHGAGLAGPDELNAAEREIVERLGKPAEDRPQALTRALAEPWCERLGALLAPAVQGGASGDGAHEPLDLVIFDEAQYLRHVDNHRNRNIARVFRGRVGKWLFVSATPLHSGEHDIRSLDNYLCRKLSAADTAEGAREVPYPRACGGCEHGGRCSRIAAQLEAKTDVVTVLKQIMVRRTRTYADGKDKRYGKIQYRHYERVRYSGADDPFYALTMALVQKRLVGTLAGRNNTFRQGECASFESLSASVGRLASRKRPAGREPLRDFEAGTDGRNDDEPGVAVDRTVIDELNRGFVRAMTVSGDASGLALPHAKLNDTVDALFERSLRDGSVDKTLVFVRRIDSVEEIRDLLHARFQQEVDARLDGWRTLLQRADFSALGASPWAPGGFWAIGADPRYNNIDDQKAKGKEQGDEGDDIGVADEPGRAGHFRERLGLPYFEAVRRSSGDNSLNGKLVGFAGRLLAVQDPKRNPLRGFLLKRPDAINVDAAVEPLWQRNQQRWEALLAAVLGEVQVATLRDDPATRDWLFADTRLDSDNAWKLAALQRCLLESMRHSDFLVDLYILNTHLSSTPDGETELPEKLCWLLNHAGAWGMPRLATYIENWKARFRRWIEHFDLIVNKCFRAGKAAGWREICSERVNQAFLSMAPVVGRSGRIENIYAATQFNFPVHPNVLVCTDVLKEGVDMHLFCDQIMHYGVAWTSGDLEQRIGRIDRLGSLVGRRIERYRHDPQDGATALPQLDVKFPYLDATLDRYQVDRVIRSKLISDLRMDLGKRKDDIGDLDVDSLAIEASVHVASDVQEDPSRAVFFPDEVKFVRDDDTDRSFAWPASVRLKSPGQHVSPWRPDEAAPSSETPLPAWMATRIVRRVVPRSGRGSPLLRLTCEAGRQAALLLTEEILVSNPGDGTASVARALDDAGPTGVLELAGMDDSGFVASEPANTLIWGDAASTGSAHEAGHASSRVSLEAIGGAFWLLRTAVCASEAARRMPGHKGIESWLAAQNRERRWGYLASEGRLVWFCVVVRAAGGAERPLLARLAKPVLQVARFYRRSIPGARDSEPAYRSPSAFPSAASAGAMLARGTGLFDTGESDTTTSKGMADMKHEDLVVCGQLLSGVQSWFSEAFDAVLSALYEDEGDPSGRRLVPTPLEFLDGGLLRIGTEGAEHFRLHAWLDLAGTLNGDGIPAGPKMVWELAASPISRGKPPVLPVSELQELPHATAGAWQGETAGQCSVHTWRGEKYRYLTVYHTPQAWDGARDPLLAAWQAALAWMQASASFQMKSCRDAFFGALEEARAEA</sequence>
<feature type="compositionally biased region" description="Basic and acidic residues" evidence="1">
    <location>
        <begin position="578"/>
        <end position="589"/>
    </location>
</feature>
<feature type="region of interest" description="Disordered" evidence="1">
    <location>
        <begin position="578"/>
        <end position="601"/>
    </location>
</feature>
<dbReference type="Gene3D" id="3.40.50.300">
    <property type="entry name" value="P-loop containing nucleotide triphosphate hydrolases"/>
    <property type="match status" value="2"/>
</dbReference>
<name>F2LB61_BURGS</name>
<feature type="compositionally biased region" description="Basic and acidic residues" evidence="1">
    <location>
        <begin position="436"/>
        <end position="454"/>
    </location>
</feature>
<keyword evidence="3" id="KW-0067">ATP-binding</keyword>
<dbReference type="HOGENOM" id="CLU_253243_0_0_4"/>
<dbReference type="SMART" id="SM00487">
    <property type="entry name" value="DEXDc"/>
    <property type="match status" value="1"/>
</dbReference>
<gene>
    <name evidence="3" type="ordered locus">bgla_1g14600</name>
</gene>
<dbReference type="Pfam" id="PF00271">
    <property type="entry name" value="Helicase_C"/>
    <property type="match status" value="1"/>
</dbReference>
<dbReference type="SUPFAM" id="SSF52540">
    <property type="entry name" value="P-loop containing nucleoside triphosphate hydrolases"/>
    <property type="match status" value="2"/>
</dbReference>
<dbReference type="SMART" id="SM00490">
    <property type="entry name" value="HELICc"/>
    <property type="match status" value="1"/>
</dbReference>
<dbReference type="Proteomes" id="UP000008316">
    <property type="component" value="Chromosome 1"/>
</dbReference>
<accession>F2LB61</accession>
<dbReference type="GO" id="GO:0004386">
    <property type="term" value="F:helicase activity"/>
    <property type="evidence" value="ECO:0007669"/>
    <property type="project" value="UniProtKB-KW"/>
</dbReference>
<protein>
    <submittedName>
        <fullName evidence="3">Helicase domain protein</fullName>
    </submittedName>
</protein>
<keyword evidence="3" id="KW-0378">Hydrolase</keyword>
<feature type="domain" description="Helicase C-terminal" evidence="2">
    <location>
        <begin position="773"/>
        <end position="941"/>
    </location>
</feature>
<dbReference type="STRING" id="999541.bgla_1g14600"/>
<proteinExistence type="predicted"/>
<dbReference type="EMBL" id="CP002599">
    <property type="protein sequence ID" value="AEA60130.1"/>
    <property type="molecule type" value="Genomic_DNA"/>
</dbReference>
<keyword evidence="4" id="KW-1185">Reference proteome</keyword>
<dbReference type="PROSITE" id="PS51194">
    <property type="entry name" value="HELICASE_CTER"/>
    <property type="match status" value="1"/>
</dbReference>
<evidence type="ECO:0000256" key="1">
    <source>
        <dbReference type="SAM" id="MobiDB-lite"/>
    </source>
</evidence>
<evidence type="ECO:0000259" key="2">
    <source>
        <dbReference type="PROSITE" id="PS51194"/>
    </source>
</evidence>
<dbReference type="InterPro" id="IPR014001">
    <property type="entry name" value="Helicase_ATP-bd"/>
</dbReference>